<evidence type="ECO:0000313" key="2">
    <source>
        <dbReference type="Proteomes" id="UP000682892"/>
    </source>
</evidence>
<reference evidence="1" key="2">
    <citation type="journal article" date="2007" name="Science">
        <title>Genome sequence of Aedes aegypti, a major arbovirus vector.</title>
        <authorList>
            <person name="Nene V."/>
            <person name="Wortman J.R."/>
            <person name="Lawson D."/>
            <person name="Haas B."/>
            <person name="Kodira C."/>
            <person name="Tu Z.J."/>
            <person name="Loftus B."/>
            <person name="Xi Z."/>
            <person name="Megy K."/>
            <person name="Grabherr M."/>
            <person name="Ren Q."/>
            <person name="Zdobnov E.M."/>
            <person name="Lobo N.F."/>
            <person name="Campbell K.S."/>
            <person name="Brown S.E."/>
            <person name="Bonaldo M.F."/>
            <person name="Zhu J."/>
            <person name="Sinkins S.P."/>
            <person name="Hogenkamp D.G."/>
            <person name="Amedeo P."/>
            <person name="Arensburger P."/>
            <person name="Atkinson P.W."/>
            <person name="Bidwell S."/>
            <person name="Biedler J."/>
            <person name="Birney E."/>
            <person name="Bruggner R.V."/>
            <person name="Costas J."/>
            <person name="Coy M.R."/>
            <person name="Crabtree J."/>
            <person name="Crawford M."/>
            <person name="Debruyn B."/>
            <person name="Decaprio D."/>
            <person name="Eiglmeier K."/>
            <person name="Eisenstadt E."/>
            <person name="El-Dorry H."/>
            <person name="Gelbart W.M."/>
            <person name="Gomes S.L."/>
            <person name="Hammond M."/>
            <person name="Hannick L.I."/>
            <person name="Hogan J.R."/>
            <person name="Holmes M.H."/>
            <person name="Jaffe D."/>
            <person name="Johnston J.S."/>
            <person name="Kennedy R.C."/>
            <person name="Koo H."/>
            <person name="Kravitz S."/>
            <person name="Kriventseva E.V."/>
            <person name="Kulp D."/>
            <person name="Labutti K."/>
            <person name="Lee E."/>
            <person name="Li S."/>
            <person name="Lovin D.D."/>
            <person name="Mao C."/>
            <person name="Mauceli E."/>
            <person name="Menck C.F."/>
            <person name="Miller J.R."/>
            <person name="Montgomery P."/>
            <person name="Mori A."/>
            <person name="Nascimento A.L."/>
            <person name="Naveira H.F."/>
            <person name="Nusbaum C."/>
            <person name="O'leary S."/>
            <person name="Orvis J."/>
            <person name="Pertea M."/>
            <person name="Quesneville H."/>
            <person name="Reidenbach K.R."/>
            <person name="Rogers Y.H."/>
            <person name="Roth C.W."/>
            <person name="Schneider J.R."/>
            <person name="Schatz M."/>
            <person name="Shumway M."/>
            <person name="Stanke M."/>
            <person name="Stinson E.O."/>
            <person name="Tubio J.M."/>
            <person name="Vanzee J.P."/>
            <person name="Verjovski-Almeida S."/>
            <person name="Werner D."/>
            <person name="White O."/>
            <person name="Wyder S."/>
            <person name="Zeng Q."/>
            <person name="Zhao Q."/>
            <person name="Zhao Y."/>
            <person name="Hill C.A."/>
            <person name="Raikhel A.S."/>
            <person name="Soares M.B."/>
            <person name="Knudson D.L."/>
            <person name="Lee N.H."/>
            <person name="Galagan J."/>
            <person name="Salzberg S.L."/>
            <person name="Paulsen I.T."/>
            <person name="Dimopoulos G."/>
            <person name="Collins F.H."/>
            <person name="Birren B."/>
            <person name="Fraser-Liggett C.M."/>
            <person name="Severson D.W."/>
        </authorList>
    </citation>
    <scope>NUCLEOTIDE SEQUENCE [LARGE SCALE GENOMIC DNA]</scope>
    <source>
        <strain evidence="1">Liverpool</strain>
    </source>
</reference>
<dbReference type="EMBL" id="CH477313">
    <property type="protein sequence ID" value="EJY57551.1"/>
    <property type="molecule type" value="Genomic_DNA"/>
</dbReference>
<name>J9E9L4_AEDAE</name>
<accession>J9E9L4</accession>
<sequence length="73" mass="8701">MCFFLYCIILISSNNVHFHTNKHRKPFATILDKKSTASISKTCYFSFLFYHTCKPLSCVWVSDPRFHAYLFQR</sequence>
<dbReference type="Proteomes" id="UP000682892">
    <property type="component" value="Chromosome 2"/>
</dbReference>
<reference evidence="1" key="3">
    <citation type="submission" date="2012-09" db="EMBL/GenBank/DDBJ databases">
        <authorList>
            <consortium name="VectorBase"/>
        </authorList>
    </citation>
    <scope>NUCLEOTIDE SEQUENCE</scope>
    <source>
        <strain evidence="1">Liverpool</strain>
    </source>
</reference>
<gene>
    <name evidence="1" type="ORF">AaeL_AAEL017425</name>
</gene>
<dbReference type="PaxDb" id="7159-AAEL017425-PA"/>
<protein>
    <submittedName>
        <fullName evidence="1">AAEL017425-PA</fullName>
    </submittedName>
</protein>
<evidence type="ECO:0000313" key="1">
    <source>
        <dbReference type="EMBL" id="EJY57551.1"/>
    </source>
</evidence>
<reference evidence="1" key="1">
    <citation type="submission" date="2005-10" db="EMBL/GenBank/DDBJ databases">
        <authorList>
            <person name="Loftus B.J."/>
            <person name="Nene V.M."/>
            <person name="Hannick L.I."/>
            <person name="Bidwell S."/>
            <person name="Haas B."/>
            <person name="Amedeo P."/>
            <person name="Orvis J."/>
            <person name="Wortman J.R."/>
            <person name="White O.R."/>
            <person name="Salzberg S."/>
            <person name="Shumway M."/>
            <person name="Koo H."/>
            <person name="Zhao Y."/>
            <person name="Holmes M."/>
            <person name="Miller J."/>
            <person name="Schatz M."/>
            <person name="Pop M."/>
            <person name="Pai G."/>
            <person name="Utterback T."/>
            <person name="Rogers Y.-H."/>
            <person name="Kravitz S."/>
            <person name="Fraser C.M."/>
        </authorList>
    </citation>
    <scope>NUCLEOTIDE SEQUENCE</scope>
    <source>
        <strain evidence="1">Liverpool</strain>
    </source>
</reference>
<organism evidence="1 2">
    <name type="scientific">Aedes aegypti</name>
    <name type="common">Yellowfever mosquito</name>
    <name type="synonym">Culex aegypti</name>
    <dbReference type="NCBI Taxonomy" id="7159"/>
    <lineage>
        <taxon>Eukaryota</taxon>
        <taxon>Metazoa</taxon>
        <taxon>Ecdysozoa</taxon>
        <taxon>Arthropoda</taxon>
        <taxon>Hexapoda</taxon>
        <taxon>Insecta</taxon>
        <taxon>Pterygota</taxon>
        <taxon>Neoptera</taxon>
        <taxon>Endopterygota</taxon>
        <taxon>Diptera</taxon>
        <taxon>Nematocera</taxon>
        <taxon>Culicoidea</taxon>
        <taxon>Culicidae</taxon>
        <taxon>Culicinae</taxon>
        <taxon>Aedini</taxon>
        <taxon>Aedes</taxon>
        <taxon>Stegomyia</taxon>
    </lineage>
</organism>
<proteinExistence type="predicted"/>
<dbReference type="HOGENOM" id="CLU_2706769_0_0_1"/>
<dbReference type="AlphaFoldDB" id="J9E9L4"/>